<protein>
    <recommendedName>
        <fullName evidence="1">SnoaL-like domain-containing protein</fullName>
    </recommendedName>
</protein>
<dbReference type="Gene3D" id="3.10.450.50">
    <property type="match status" value="1"/>
</dbReference>
<dbReference type="Proteomes" id="UP001147695">
    <property type="component" value="Unassembled WGS sequence"/>
</dbReference>
<dbReference type="AlphaFoldDB" id="A0A9W9UKY1"/>
<reference evidence="2" key="1">
    <citation type="submission" date="2022-12" db="EMBL/GenBank/DDBJ databases">
        <authorList>
            <person name="Petersen C."/>
        </authorList>
    </citation>
    <scope>NUCLEOTIDE SEQUENCE</scope>
    <source>
        <strain evidence="2">IBT 35673</strain>
    </source>
</reference>
<dbReference type="InterPro" id="IPR032710">
    <property type="entry name" value="NTF2-like_dom_sf"/>
</dbReference>
<reference evidence="2" key="2">
    <citation type="journal article" date="2023" name="IMA Fungus">
        <title>Comparative genomic study of the Penicillium genus elucidates a diverse pangenome and 15 lateral gene transfer events.</title>
        <authorList>
            <person name="Petersen C."/>
            <person name="Sorensen T."/>
            <person name="Nielsen M.R."/>
            <person name="Sondergaard T.E."/>
            <person name="Sorensen J.L."/>
            <person name="Fitzpatrick D.A."/>
            <person name="Frisvad J.C."/>
            <person name="Nielsen K.L."/>
        </authorList>
    </citation>
    <scope>NUCLEOTIDE SEQUENCE</scope>
    <source>
        <strain evidence="2">IBT 35673</strain>
    </source>
</reference>
<proteinExistence type="predicted"/>
<comment type="caution">
    <text evidence="2">The sequence shown here is derived from an EMBL/GenBank/DDBJ whole genome shotgun (WGS) entry which is preliminary data.</text>
</comment>
<evidence type="ECO:0000259" key="1">
    <source>
        <dbReference type="Pfam" id="PF13577"/>
    </source>
</evidence>
<dbReference type="InterPro" id="IPR037401">
    <property type="entry name" value="SnoaL-like"/>
</dbReference>
<organism evidence="2 3">
    <name type="scientific">Penicillium brevicompactum</name>
    <dbReference type="NCBI Taxonomy" id="5074"/>
    <lineage>
        <taxon>Eukaryota</taxon>
        <taxon>Fungi</taxon>
        <taxon>Dikarya</taxon>
        <taxon>Ascomycota</taxon>
        <taxon>Pezizomycotina</taxon>
        <taxon>Eurotiomycetes</taxon>
        <taxon>Eurotiomycetidae</taxon>
        <taxon>Eurotiales</taxon>
        <taxon>Aspergillaceae</taxon>
        <taxon>Penicillium</taxon>
    </lineage>
</organism>
<accession>A0A9W9UKY1</accession>
<sequence>MASANEKFLDEYFIKSLLVKERYYRDSDQWQKLRNCYHPDPSKTHVEISWFQGDIDGFVNGSRKMATGGTGAVHTICPIEIHLNGDKALTESTGSILIRFEYQGKQYDCLSFTRFISRLEKFDGEWKLLTLEAIYDRDSITSVLPSAPVDFGFVPGSRESYKCIGWLLSQKGFKIKQDLPGLDNPSSCVKFMDESFRWLNE</sequence>
<feature type="domain" description="SnoaL-like" evidence="1">
    <location>
        <begin position="9"/>
        <end position="129"/>
    </location>
</feature>
<dbReference type="EMBL" id="JAPZBQ010000002">
    <property type="protein sequence ID" value="KAJ5346271.1"/>
    <property type="molecule type" value="Genomic_DNA"/>
</dbReference>
<evidence type="ECO:0000313" key="3">
    <source>
        <dbReference type="Proteomes" id="UP001147695"/>
    </source>
</evidence>
<dbReference type="SUPFAM" id="SSF54427">
    <property type="entry name" value="NTF2-like"/>
    <property type="match status" value="1"/>
</dbReference>
<evidence type="ECO:0000313" key="2">
    <source>
        <dbReference type="EMBL" id="KAJ5346271.1"/>
    </source>
</evidence>
<name>A0A9W9UKY1_PENBR</name>
<dbReference type="Pfam" id="PF13577">
    <property type="entry name" value="SnoaL_4"/>
    <property type="match status" value="1"/>
</dbReference>
<gene>
    <name evidence="2" type="ORF">N7452_004275</name>
</gene>